<proteinExistence type="predicted"/>
<organism evidence="2 3">
    <name type="scientific">Pleurodeles waltl</name>
    <name type="common">Iberian ribbed newt</name>
    <dbReference type="NCBI Taxonomy" id="8319"/>
    <lineage>
        <taxon>Eukaryota</taxon>
        <taxon>Metazoa</taxon>
        <taxon>Chordata</taxon>
        <taxon>Craniata</taxon>
        <taxon>Vertebrata</taxon>
        <taxon>Euteleostomi</taxon>
        <taxon>Amphibia</taxon>
        <taxon>Batrachia</taxon>
        <taxon>Caudata</taxon>
        <taxon>Salamandroidea</taxon>
        <taxon>Salamandridae</taxon>
        <taxon>Pleurodelinae</taxon>
        <taxon>Pleurodeles</taxon>
    </lineage>
</organism>
<evidence type="ECO:0000313" key="2">
    <source>
        <dbReference type="EMBL" id="KAJ1153542.1"/>
    </source>
</evidence>
<dbReference type="AlphaFoldDB" id="A0AAV7RPQ2"/>
<name>A0AAV7RPQ2_PLEWA</name>
<reference evidence="2" key="1">
    <citation type="journal article" date="2022" name="bioRxiv">
        <title>Sequencing and chromosome-scale assembly of the giantPleurodeles waltlgenome.</title>
        <authorList>
            <person name="Brown T."/>
            <person name="Elewa A."/>
            <person name="Iarovenko S."/>
            <person name="Subramanian E."/>
            <person name="Araus A.J."/>
            <person name="Petzold A."/>
            <person name="Susuki M."/>
            <person name="Suzuki K.-i.T."/>
            <person name="Hayashi T."/>
            <person name="Toyoda A."/>
            <person name="Oliveira C."/>
            <person name="Osipova E."/>
            <person name="Leigh N.D."/>
            <person name="Simon A."/>
            <person name="Yun M.H."/>
        </authorList>
    </citation>
    <scope>NUCLEOTIDE SEQUENCE</scope>
    <source>
        <strain evidence="2">20211129_DDA</strain>
        <tissue evidence="2">Liver</tissue>
    </source>
</reference>
<feature type="region of interest" description="Disordered" evidence="1">
    <location>
        <begin position="50"/>
        <end position="73"/>
    </location>
</feature>
<sequence>MKVKIRVTCEQIALVRPEAWRRLQRGHLESAVRTWSAGPAPLDCQLWSGSDGQGGRPIWGPLSAGPSRGPGVTAADKAEARDAWCLCSLPPVLGLGVASEARISLRYDTVLEGVLPGLLDFSLGHSSPAAG</sequence>
<gene>
    <name evidence="2" type="ORF">NDU88_006301</name>
</gene>
<keyword evidence="3" id="KW-1185">Reference proteome</keyword>
<comment type="caution">
    <text evidence="2">The sequence shown here is derived from an EMBL/GenBank/DDBJ whole genome shotgun (WGS) entry which is preliminary data.</text>
</comment>
<accession>A0AAV7RPQ2</accession>
<dbReference type="EMBL" id="JANPWB010000009">
    <property type="protein sequence ID" value="KAJ1153542.1"/>
    <property type="molecule type" value="Genomic_DNA"/>
</dbReference>
<evidence type="ECO:0000313" key="3">
    <source>
        <dbReference type="Proteomes" id="UP001066276"/>
    </source>
</evidence>
<evidence type="ECO:0000256" key="1">
    <source>
        <dbReference type="SAM" id="MobiDB-lite"/>
    </source>
</evidence>
<protein>
    <submittedName>
        <fullName evidence="2">Uncharacterized protein</fullName>
    </submittedName>
</protein>
<dbReference type="Proteomes" id="UP001066276">
    <property type="component" value="Chromosome 5"/>
</dbReference>